<gene>
    <name evidence="2" type="ORF">RU86_GL000173</name>
</gene>
<name>A0A2A5S5Z3_9LACT</name>
<sequence>MLDTNKIGKNIKALREVYGETQKELAAALYLNVNTISKYERGEKVGSGQKKAFDYDLLKNIAKHYGIAIEWIAESDLSDIEFPEYFNQENPDILDLNKKIYPVLKPKTKVENQEFYRAYHAHLNFFEITPDTSTKEFNQLINDIFDGYRNSCENTLVSWINLASFMIYLRVNYKIISQAGEFSNIKNPKLKIYSKINALSENERKIDLEDWADFQETIFEIFAELKKKHFCSDLVDYFIAQMYSNQLIENDLNETNSIVGLEMMNTLTLLRNPYAVRFMKIMLNY</sequence>
<evidence type="ECO:0000313" key="2">
    <source>
        <dbReference type="EMBL" id="PCS08937.1"/>
    </source>
</evidence>
<dbReference type="PROSITE" id="PS50943">
    <property type="entry name" value="HTH_CROC1"/>
    <property type="match status" value="1"/>
</dbReference>
<reference evidence="2 3" key="1">
    <citation type="submission" date="2014-12" db="EMBL/GenBank/DDBJ databases">
        <title>Draft genome sequences of 10 type strains of Lactococcus.</title>
        <authorList>
            <person name="Sun Z."/>
            <person name="Zhong Z."/>
            <person name="Liu W."/>
            <person name="Zhang W."/>
            <person name="Zhang H."/>
        </authorList>
    </citation>
    <scope>NUCLEOTIDE SEQUENCE [LARGE SCALE GENOMIC DNA]</scope>
    <source>
        <strain evidence="2 3">DSM 6634</strain>
    </source>
</reference>
<evidence type="ECO:0000313" key="3">
    <source>
        <dbReference type="Proteomes" id="UP000218282"/>
    </source>
</evidence>
<proteinExistence type="predicted"/>
<dbReference type="InterPro" id="IPR010982">
    <property type="entry name" value="Lambda_DNA-bd_dom_sf"/>
</dbReference>
<dbReference type="SMART" id="SM00530">
    <property type="entry name" value="HTH_XRE"/>
    <property type="match status" value="1"/>
</dbReference>
<organism evidence="2 3">
    <name type="scientific">Pseudolactococcus piscium</name>
    <dbReference type="NCBI Taxonomy" id="1364"/>
    <lineage>
        <taxon>Bacteria</taxon>
        <taxon>Bacillati</taxon>
        <taxon>Bacillota</taxon>
        <taxon>Bacilli</taxon>
        <taxon>Lactobacillales</taxon>
        <taxon>Streptococcaceae</taxon>
        <taxon>Pseudolactococcus</taxon>
    </lineage>
</organism>
<dbReference type="AlphaFoldDB" id="A0A2A5S5Z3"/>
<dbReference type="CDD" id="cd00093">
    <property type="entry name" value="HTH_XRE"/>
    <property type="match status" value="1"/>
</dbReference>
<evidence type="ECO:0000259" key="1">
    <source>
        <dbReference type="PROSITE" id="PS50943"/>
    </source>
</evidence>
<dbReference type="Gene3D" id="1.10.260.40">
    <property type="entry name" value="lambda repressor-like DNA-binding domains"/>
    <property type="match status" value="1"/>
</dbReference>
<accession>A0A2A5S5Z3</accession>
<keyword evidence="3" id="KW-1185">Reference proteome</keyword>
<dbReference type="RefSeq" id="WP_096813594.1">
    <property type="nucleotide sequence ID" value="NZ_JXJW01000001.1"/>
</dbReference>
<dbReference type="InterPro" id="IPR001387">
    <property type="entry name" value="Cro/C1-type_HTH"/>
</dbReference>
<comment type="caution">
    <text evidence="2">The sequence shown here is derived from an EMBL/GenBank/DDBJ whole genome shotgun (WGS) entry which is preliminary data.</text>
</comment>
<dbReference type="SUPFAM" id="SSF47413">
    <property type="entry name" value="lambda repressor-like DNA-binding domains"/>
    <property type="match status" value="1"/>
</dbReference>
<dbReference type="GO" id="GO:0003677">
    <property type="term" value="F:DNA binding"/>
    <property type="evidence" value="ECO:0007669"/>
    <property type="project" value="InterPro"/>
</dbReference>
<dbReference type="Proteomes" id="UP000218282">
    <property type="component" value="Unassembled WGS sequence"/>
</dbReference>
<feature type="domain" description="HTH cro/C1-type" evidence="1">
    <location>
        <begin position="11"/>
        <end position="72"/>
    </location>
</feature>
<protein>
    <recommendedName>
        <fullName evidence="1">HTH cro/C1-type domain-containing protein</fullName>
    </recommendedName>
</protein>
<dbReference type="EMBL" id="JXJW01000001">
    <property type="protein sequence ID" value="PCS08937.1"/>
    <property type="molecule type" value="Genomic_DNA"/>
</dbReference>
<dbReference type="Pfam" id="PF01381">
    <property type="entry name" value="HTH_3"/>
    <property type="match status" value="1"/>
</dbReference>